<gene>
    <name evidence="1" type="ORF">DI640_15705</name>
</gene>
<evidence type="ECO:0000313" key="1">
    <source>
        <dbReference type="EMBL" id="PZO68758.1"/>
    </source>
</evidence>
<feature type="non-terminal residue" evidence="1">
    <location>
        <position position="1"/>
    </location>
</feature>
<dbReference type="SUPFAM" id="SSF48452">
    <property type="entry name" value="TPR-like"/>
    <property type="match status" value="1"/>
</dbReference>
<dbReference type="Pfam" id="PF13432">
    <property type="entry name" value="TPR_16"/>
    <property type="match status" value="2"/>
</dbReference>
<name>A0A2W5ALN2_9SPHN</name>
<dbReference type="AlphaFoldDB" id="A0A2W5ALN2"/>
<dbReference type="InterPro" id="IPR011990">
    <property type="entry name" value="TPR-like_helical_dom_sf"/>
</dbReference>
<sequence length="263" mass="29067">AVLVSRNGNWTRAEALARAAIRDQPGNDFALFVLATQMASVGRMGEAADLLDRAVALAPTSPLLLFMRVQDLWAAGRAEDADRAIRDAVELFPSHFAIWFTRCYLLLYTGRADAALGMVLNRTDRPSGIPSQSFDELVPVLNAAMTRQPAQIDAAIRIQMAAAHRGAGYAENAMQFAAFLGRVDAAYEIAAAYYLSRGFRVPDVRFTPEQGGYTRMSDRRTSVLFLPSTAAMRRDPRFDALVTELGLTRYWQEAGVQPDYRRA</sequence>
<evidence type="ECO:0000313" key="2">
    <source>
        <dbReference type="Proteomes" id="UP000249555"/>
    </source>
</evidence>
<comment type="caution">
    <text evidence="1">The sequence shown here is derived from an EMBL/GenBank/DDBJ whole genome shotgun (WGS) entry which is preliminary data.</text>
</comment>
<accession>A0A2W5ALN2</accession>
<dbReference type="Gene3D" id="1.25.40.10">
    <property type="entry name" value="Tetratricopeptide repeat domain"/>
    <property type="match status" value="1"/>
</dbReference>
<reference evidence="1 2" key="1">
    <citation type="submission" date="2017-08" db="EMBL/GenBank/DDBJ databases">
        <title>Infants hospitalized years apart are colonized by the same room-sourced microbial strains.</title>
        <authorList>
            <person name="Brooks B."/>
            <person name="Olm M.R."/>
            <person name="Firek B.A."/>
            <person name="Baker R."/>
            <person name="Thomas B.C."/>
            <person name="Morowitz M.J."/>
            <person name="Banfield J.F."/>
        </authorList>
    </citation>
    <scope>NUCLEOTIDE SEQUENCE [LARGE SCALE GENOMIC DNA]</scope>
    <source>
        <strain evidence="1">S2_018_000_R3_119</strain>
    </source>
</reference>
<dbReference type="Proteomes" id="UP000249555">
    <property type="component" value="Unassembled WGS sequence"/>
</dbReference>
<organism evidence="1 2">
    <name type="scientific">Sphingomonas taxi</name>
    <dbReference type="NCBI Taxonomy" id="1549858"/>
    <lineage>
        <taxon>Bacteria</taxon>
        <taxon>Pseudomonadati</taxon>
        <taxon>Pseudomonadota</taxon>
        <taxon>Alphaproteobacteria</taxon>
        <taxon>Sphingomonadales</taxon>
        <taxon>Sphingomonadaceae</taxon>
        <taxon>Sphingomonas</taxon>
    </lineage>
</organism>
<proteinExistence type="predicted"/>
<protein>
    <submittedName>
        <fullName evidence="1">Uncharacterized protein</fullName>
    </submittedName>
</protein>
<dbReference type="EMBL" id="QFMX01000207">
    <property type="protein sequence ID" value="PZO68758.1"/>
    <property type="molecule type" value="Genomic_DNA"/>
</dbReference>